<dbReference type="EMBL" id="QPJD01000009">
    <property type="protein sequence ID" value="RCW46459.1"/>
    <property type="molecule type" value="Genomic_DNA"/>
</dbReference>
<keyword evidence="2" id="KW-1185">Reference proteome</keyword>
<name>A0A368VZX8_9BACL</name>
<evidence type="ECO:0000313" key="1">
    <source>
        <dbReference type="EMBL" id="RCW46459.1"/>
    </source>
</evidence>
<dbReference type="Proteomes" id="UP000252415">
    <property type="component" value="Unassembled WGS sequence"/>
</dbReference>
<dbReference type="Pfam" id="PF26325">
    <property type="entry name" value="YhjD"/>
    <property type="match status" value="1"/>
</dbReference>
<accession>A0A368VZX8</accession>
<gene>
    <name evidence="1" type="ORF">DFP97_109102</name>
</gene>
<comment type="caution">
    <text evidence="1">The sequence shown here is derived from an EMBL/GenBank/DDBJ whole genome shotgun (WGS) entry which is preliminary data.</text>
</comment>
<dbReference type="RefSeq" id="WP_114381105.1">
    <property type="nucleotide sequence ID" value="NZ_QPJD01000009.1"/>
</dbReference>
<reference evidence="1 2" key="1">
    <citation type="submission" date="2018-07" db="EMBL/GenBank/DDBJ databases">
        <title>Genomic Encyclopedia of Type Strains, Phase III (KMG-III): the genomes of soil and plant-associated and newly described type strains.</title>
        <authorList>
            <person name="Whitman W."/>
        </authorList>
    </citation>
    <scope>NUCLEOTIDE SEQUENCE [LARGE SCALE GENOMIC DNA]</scope>
    <source>
        <strain evidence="1 2">CECT 7506</strain>
    </source>
</reference>
<dbReference type="AlphaFoldDB" id="A0A368VZX8"/>
<evidence type="ECO:0000313" key="2">
    <source>
        <dbReference type="Proteomes" id="UP000252415"/>
    </source>
</evidence>
<proteinExistence type="predicted"/>
<dbReference type="InterPro" id="IPR058600">
    <property type="entry name" value="YhjD-like"/>
</dbReference>
<sequence>MAMKLSEIFDRTAAPSREELRLIYDYIILPLVLKVVKHNQRELDKKARSLRSVFVRAADLIIAKIDTDLTISRRKMLNQNIVVNEINSVHNYVTYQINYHGYEERLTFSREYLLTEINTSISTYTSEIFLKK</sequence>
<organism evidence="1 2">
    <name type="scientific">Paenibacillus prosopidis</name>
    <dbReference type="NCBI Taxonomy" id="630520"/>
    <lineage>
        <taxon>Bacteria</taxon>
        <taxon>Bacillati</taxon>
        <taxon>Bacillota</taxon>
        <taxon>Bacilli</taxon>
        <taxon>Bacillales</taxon>
        <taxon>Paenibacillaceae</taxon>
        <taxon>Paenibacillus</taxon>
    </lineage>
</organism>
<protein>
    <submittedName>
        <fullName evidence="1">Uncharacterized protein</fullName>
    </submittedName>
</protein>
<dbReference type="OrthoDB" id="2604784at2"/>